<organism evidence="1 2">
    <name type="scientific">Datura stramonium</name>
    <name type="common">Jimsonweed</name>
    <name type="synonym">Common thornapple</name>
    <dbReference type="NCBI Taxonomy" id="4076"/>
    <lineage>
        <taxon>Eukaryota</taxon>
        <taxon>Viridiplantae</taxon>
        <taxon>Streptophyta</taxon>
        <taxon>Embryophyta</taxon>
        <taxon>Tracheophyta</taxon>
        <taxon>Spermatophyta</taxon>
        <taxon>Magnoliopsida</taxon>
        <taxon>eudicotyledons</taxon>
        <taxon>Gunneridae</taxon>
        <taxon>Pentapetalae</taxon>
        <taxon>asterids</taxon>
        <taxon>lamiids</taxon>
        <taxon>Solanales</taxon>
        <taxon>Solanaceae</taxon>
        <taxon>Solanoideae</taxon>
        <taxon>Datureae</taxon>
        <taxon>Datura</taxon>
    </lineage>
</organism>
<evidence type="ECO:0000313" key="2">
    <source>
        <dbReference type="Proteomes" id="UP000823775"/>
    </source>
</evidence>
<dbReference type="PANTHER" id="PTHR36348">
    <property type="entry name" value="EXPRESSED PROTEIN"/>
    <property type="match status" value="1"/>
</dbReference>
<sequence>MATILSTNPLIRLFPSNSQRYSCYLHRTMKIGQSIHIQTSYQISFMSFLQFRKRRNFICAVSKDAEESFKKDRGHSIACDILLVQKALGNVVVNPSEAAGVVSSPFISISCLLSLNWGMQQEQTPANPAMTKHEKDYEELALTVMGIVDRLVHKTNEKIEASTSVLKAILKPVVDEVEEIASS</sequence>
<dbReference type="EMBL" id="JACEIK010000953">
    <property type="protein sequence ID" value="MCD7464308.1"/>
    <property type="molecule type" value="Genomic_DNA"/>
</dbReference>
<accession>A0ABS8SZP8</accession>
<comment type="caution">
    <text evidence="1">The sequence shown here is derived from an EMBL/GenBank/DDBJ whole genome shotgun (WGS) entry which is preliminary data.</text>
</comment>
<keyword evidence="2" id="KW-1185">Reference proteome</keyword>
<evidence type="ECO:0000313" key="1">
    <source>
        <dbReference type="EMBL" id="MCD7464308.1"/>
    </source>
</evidence>
<dbReference type="PANTHER" id="PTHR36348:SF1">
    <property type="entry name" value="EXPRESSED PROTEIN"/>
    <property type="match status" value="1"/>
</dbReference>
<protein>
    <submittedName>
        <fullName evidence="1">Uncharacterized protein</fullName>
    </submittedName>
</protein>
<name>A0ABS8SZP8_DATST</name>
<gene>
    <name evidence="1" type="ORF">HAX54_052488</name>
</gene>
<proteinExistence type="predicted"/>
<dbReference type="Proteomes" id="UP000823775">
    <property type="component" value="Unassembled WGS sequence"/>
</dbReference>
<reference evidence="1 2" key="1">
    <citation type="journal article" date="2021" name="BMC Genomics">
        <title>Datura genome reveals duplications of psychoactive alkaloid biosynthetic genes and high mutation rate following tissue culture.</title>
        <authorList>
            <person name="Rajewski A."/>
            <person name="Carter-House D."/>
            <person name="Stajich J."/>
            <person name="Litt A."/>
        </authorList>
    </citation>
    <scope>NUCLEOTIDE SEQUENCE [LARGE SCALE GENOMIC DNA]</scope>
    <source>
        <strain evidence="1">AR-01</strain>
    </source>
</reference>